<evidence type="ECO:0000256" key="4">
    <source>
        <dbReference type="ARBA" id="ARBA00022575"/>
    </source>
</evidence>
<dbReference type="PANTHER" id="PTHR10039:SF16">
    <property type="entry name" value="GPI INOSITOL-DEACYLASE"/>
    <property type="match status" value="1"/>
</dbReference>
<sequence>MADPVSILGLILQVVHTTKRVYEFAKQVNNADSEIRELFGELFALKAILEQMQTDHSDGKGAQASSSSFRDALLKANAVLEEILDDLQRRTMRQSRLAKLGWPSRKGGLEGNIAQLERLKTYFILVILNDRSVVEKETAHSIDAVVDWSREMRQLREEKTNEKIKTWICPVDFDSMHRKARSLCQPGTGAWFIHGPFKSWIETTSRCRLLSLEGKSGSGKTVLCSTAIEAVKDAVANRGSGQVIYYYCSFHLSSSQELVYLLGALLVQLSETRPDILDELQESFKKRALPLPDVLIRLLIKYSWSLSELFIVVDAINESSESGKILDTLITLLASSESIRIMVTSTTSPLVSNPAIGILKAQMRPSTNRIDIEAFLDTQLTSVPALQLLPEHIKSRIKKVLLEKAGGMFRYVQCQIDLLSARKTGRDVIRALEGMPESLYGTYETILCRVPSYDREMARVTLLWLSSGYQEITLSELSEAVVLTNGDKSIDDDCRLFDPQVILSICQGLIVYDERTTFVALAHSSVKAFLTSDAIKTGPAAYYSLDETEGSRHIWQKCLTYLMFDEFKQPCSDFQSLAERRETYPLLKYASENWASHCSPSWPPGYPLIDAEIDEILSFFETRHLPGGGNYTSWIQVLLYEAPAEQARRTEPLYYAASYGIVPLVDRLIKSGANVNAAGGRNDATPLIVACYRGQEATVQRLLEAGADPTIQDGAEMCSLEWAVRRQHRGIVESLLSHKRKSMGIGSSDLYWQCRACKYQNTIAAAVLPCASCGTDLFDQYGIRLVGLAPRKSAPRASRAWLRVGRTIEANRKLLGYSPTNEELRQFYIGKDIGDIPRPAVVLDIAIIKRHCQTMLQTTKQLGIGFRAHVKTHKTPQIARLQVGTESSEANFVVSTVAELETLLPLLKELQSQNRRVNVLYGIPLVPSQVPRLAALARQLRTTNLDHDLSISVMIDHPDQLVYLRQFHEIANLPAGIFLKIDTGYHRAGVPPDMLNKNRLLEKVLQEERLGHARLIGVYSHSSLSYAATSPEEAISYLKTEIEGCGRTLRQHASLLPDRELVISVGATPQVVSAQSLLHEDGSLTPNAKALKGLLRDPSVQIGGKVRVELHAGVYTLFDMQQLSTNAQRAGSFEVEIAMSVISEVCSVYNEGERDKPEALVAAGTLALGREPCKSYPGWAVVGNWRRESETGGSRLIVERISQEHGIIAWEDGNGPAIPLRIGQAVRLYPNHACVTGALYGWYLVVDSSEDGEGSRIVDIWTRTSAW</sequence>
<dbReference type="Gene3D" id="1.25.40.20">
    <property type="entry name" value="Ankyrin repeat-containing domain"/>
    <property type="match status" value="1"/>
</dbReference>
<evidence type="ECO:0000256" key="14">
    <source>
        <dbReference type="ARBA" id="ARBA00075219"/>
    </source>
</evidence>
<dbReference type="PANTHER" id="PTHR10039">
    <property type="entry name" value="AMELOGENIN"/>
    <property type="match status" value="1"/>
</dbReference>
<keyword evidence="4" id="KW-0216">Detoxification</keyword>
<evidence type="ECO:0000256" key="7">
    <source>
        <dbReference type="ARBA" id="ARBA00022833"/>
    </source>
</evidence>
<dbReference type="GO" id="GO:0009636">
    <property type="term" value="P:response to toxic substance"/>
    <property type="evidence" value="ECO:0007669"/>
    <property type="project" value="UniProtKB-KW"/>
</dbReference>
<dbReference type="Gene3D" id="3.40.50.300">
    <property type="entry name" value="P-loop containing nucleotide triphosphate hydrolases"/>
    <property type="match status" value="1"/>
</dbReference>
<dbReference type="Pfam" id="PF12796">
    <property type="entry name" value="Ank_2"/>
    <property type="match status" value="1"/>
</dbReference>
<dbReference type="SMART" id="SM00248">
    <property type="entry name" value="ANK"/>
    <property type="match status" value="2"/>
</dbReference>
<dbReference type="Pfam" id="PF01168">
    <property type="entry name" value="Ala_racemase_N"/>
    <property type="match status" value="1"/>
</dbReference>
<dbReference type="SUPFAM" id="SSF48403">
    <property type="entry name" value="Ankyrin repeat"/>
    <property type="match status" value="1"/>
</dbReference>
<evidence type="ECO:0000256" key="12">
    <source>
        <dbReference type="ARBA" id="ARBA00066349"/>
    </source>
</evidence>
<comment type="catalytic activity">
    <reaction evidence="10">
        <text>D-serine = pyruvate + NH4(+)</text>
        <dbReference type="Rhea" id="RHEA:13977"/>
        <dbReference type="ChEBI" id="CHEBI:15361"/>
        <dbReference type="ChEBI" id="CHEBI:28938"/>
        <dbReference type="ChEBI" id="CHEBI:35247"/>
        <dbReference type="EC" id="4.3.1.18"/>
    </reaction>
    <physiologicalReaction direction="left-to-right" evidence="10">
        <dbReference type="Rhea" id="RHEA:13978"/>
    </physiologicalReaction>
</comment>
<dbReference type="AlphaFoldDB" id="A0A8H4H140"/>
<evidence type="ECO:0000259" key="16">
    <source>
        <dbReference type="SMART" id="SM01119"/>
    </source>
</evidence>
<accession>A0A8H4H140</accession>
<gene>
    <name evidence="17" type="ORF">CNMCM6805_009937</name>
</gene>
<dbReference type="Pfam" id="PF14031">
    <property type="entry name" value="D-ser_dehydrat"/>
    <property type="match status" value="1"/>
</dbReference>
<evidence type="ECO:0000256" key="8">
    <source>
        <dbReference type="ARBA" id="ARBA00022898"/>
    </source>
</evidence>
<evidence type="ECO:0000256" key="13">
    <source>
        <dbReference type="ARBA" id="ARBA00069616"/>
    </source>
</evidence>
<dbReference type="Gene3D" id="2.40.37.20">
    <property type="entry name" value="D-serine dehydratase-like domain"/>
    <property type="match status" value="1"/>
</dbReference>
<evidence type="ECO:0000256" key="6">
    <source>
        <dbReference type="ARBA" id="ARBA00022737"/>
    </source>
</evidence>
<dbReference type="Pfam" id="PF24883">
    <property type="entry name" value="NPHP3_N"/>
    <property type="match status" value="1"/>
</dbReference>
<dbReference type="InterPro" id="IPR026956">
    <property type="entry name" value="D-ser_dehydrat-like_dom"/>
</dbReference>
<name>A0A8H4H140_9EURO</name>
<dbReference type="InterPro" id="IPR027417">
    <property type="entry name" value="P-loop_NTPase"/>
</dbReference>
<comment type="caution">
    <text evidence="17">The sequence shown here is derived from an EMBL/GenBank/DDBJ whole genome shotgun (WGS) entry which is preliminary data.</text>
</comment>
<dbReference type="EMBL" id="JAAAPX010000090">
    <property type="protein sequence ID" value="KAF4232407.1"/>
    <property type="molecule type" value="Genomic_DNA"/>
</dbReference>
<dbReference type="InterPro" id="IPR002110">
    <property type="entry name" value="Ankyrin_rpt"/>
</dbReference>
<dbReference type="GO" id="GO:0046872">
    <property type="term" value="F:metal ion binding"/>
    <property type="evidence" value="ECO:0007669"/>
    <property type="project" value="UniProtKB-KW"/>
</dbReference>
<dbReference type="SMART" id="SM01119">
    <property type="entry name" value="D-ser_dehydrat"/>
    <property type="match status" value="1"/>
</dbReference>
<evidence type="ECO:0000256" key="10">
    <source>
        <dbReference type="ARBA" id="ARBA00051198"/>
    </source>
</evidence>
<evidence type="ECO:0000256" key="3">
    <source>
        <dbReference type="ARBA" id="ARBA00005323"/>
    </source>
</evidence>
<comment type="function">
    <text evidence="11">Catalyzes the conversion of D-serine to pyruvate and ammonia. May play a role in D-serine detoxification.</text>
</comment>
<evidence type="ECO:0000256" key="2">
    <source>
        <dbReference type="ARBA" id="ARBA00001947"/>
    </source>
</evidence>
<reference evidence="17" key="2">
    <citation type="submission" date="2020-04" db="EMBL/GenBank/DDBJ databases">
        <authorList>
            <person name="Santos R.A.C."/>
            <person name="Steenwyk J.L."/>
            <person name="Rivero-Menendez O."/>
            <person name="Mead M.E."/>
            <person name="Silva L.P."/>
            <person name="Bastos R.W."/>
            <person name="Alastruey-Izquierdo A."/>
            <person name="Goldman G.H."/>
            <person name="Rokas A."/>
        </authorList>
    </citation>
    <scope>NUCLEOTIDE SEQUENCE</scope>
    <source>
        <strain evidence="17">CNM-CM6805</strain>
    </source>
</reference>
<dbReference type="SUPFAM" id="SSF51419">
    <property type="entry name" value="PLP-binding barrel"/>
    <property type="match status" value="1"/>
</dbReference>
<dbReference type="SUPFAM" id="SSF52540">
    <property type="entry name" value="P-loop containing nucleoside triphosphate hydrolases"/>
    <property type="match status" value="1"/>
</dbReference>
<proteinExistence type="inferred from homology"/>
<keyword evidence="18" id="KW-1185">Reference proteome</keyword>
<dbReference type="FunFam" id="3.20.20.10:FF:000016">
    <property type="entry name" value="D-serine dehydratase"/>
    <property type="match status" value="1"/>
</dbReference>
<keyword evidence="5" id="KW-0479">Metal-binding</keyword>
<comment type="cofactor">
    <cofactor evidence="1">
        <name>pyridoxal 5'-phosphate</name>
        <dbReference type="ChEBI" id="CHEBI:597326"/>
    </cofactor>
</comment>
<organism evidence="17 18">
    <name type="scientific">Aspergillus fumigatiaffinis</name>
    <dbReference type="NCBI Taxonomy" id="340414"/>
    <lineage>
        <taxon>Eukaryota</taxon>
        <taxon>Fungi</taxon>
        <taxon>Dikarya</taxon>
        <taxon>Ascomycota</taxon>
        <taxon>Pezizomycotina</taxon>
        <taxon>Eurotiomycetes</taxon>
        <taxon>Eurotiomycetidae</taxon>
        <taxon>Eurotiales</taxon>
        <taxon>Aspergillaceae</taxon>
        <taxon>Aspergillus</taxon>
        <taxon>Aspergillus subgen. Fumigati</taxon>
    </lineage>
</organism>
<dbReference type="InterPro" id="IPR001608">
    <property type="entry name" value="Ala_racemase_N"/>
</dbReference>
<evidence type="ECO:0000313" key="17">
    <source>
        <dbReference type="EMBL" id="KAF4232407.1"/>
    </source>
</evidence>
<evidence type="ECO:0000256" key="5">
    <source>
        <dbReference type="ARBA" id="ARBA00022723"/>
    </source>
</evidence>
<comment type="similarity">
    <text evidence="3">Belongs to the DSD1 family.</text>
</comment>
<reference evidence="17" key="1">
    <citation type="journal article" date="2020" name="bioRxiv">
        <title>Genomic and phenotypic heterogeneity of clinical isolates of the human pathogens Aspergillus fumigatus, Aspergillus lentulus and Aspergillus fumigatiaffinis.</title>
        <authorList>
            <person name="dos Santos R.A.C."/>
            <person name="Steenwyk J.L."/>
            <person name="Rivero-Menendez O."/>
            <person name="Mead M.E."/>
            <person name="Silva L.P."/>
            <person name="Bastos R.W."/>
            <person name="Alastruey-Izquierdo A."/>
            <person name="Goldman G.H."/>
            <person name="Rokas A."/>
        </authorList>
    </citation>
    <scope>NUCLEOTIDE SEQUENCE</scope>
    <source>
        <strain evidence="17">CNM-CM6805</strain>
    </source>
</reference>
<comment type="cofactor">
    <cofactor evidence="2">
        <name>Zn(2+)</name>
        <dbReference type="ChEBI" id="CHEBI:29105"/>
    </cofactor>
</comment>
<feature type="repeat" description="ANK" evidence="15">
    <location>
        <begin position="682"/>
        <end position="714"/>
    </location>
</feature>
<keyword evidence="7" id="KW-0862">Zinc</keyword>
<keyword evidence="6" id="KW-0677">Repeat</keyword>
<dbReference type="GO" id="GO:0008721">
    <property type="term" value="F:D-serine ammonia-lyase activity"/>
    <property type="evidence" value="ECO:0007669"/>
    <property type="project" value="UniProtKB-EC"/>
</dbReference>
<dbReference type="InterPro" id="IPR029066">
    <property type="entry name" value="PLP-binding_barrel"/>
</dbReference>
<keyword evidence="15" id="KW-0040">ANK repeat</keyword>
<dbReference type="InterPro" id="IPR036770">
    <property type="entry name" value="Ankyrin_rpt-contain_sf"/>
</dbReference>
<evidence type="ECO:0000256" key="1">
    <source>
        <dbReference type="ARBA" id="ARBA00001933"/>
    </source>
</evidence>
<feature type="repeat" description="ANK" evidence="15">
    <location>
        <begin position="648"/>
        <end position="680"/>
    </location>
</feature>
<dbReference type="Proteomes" id="UP000653565">
    <property type="component" value="Unassembled WGS sequence"/>
</dbReference>
<evidence type="ECO:0000256" key="15">
    <source>
        <dbReference type="PROSITE-ProRule" id="PRU00023"/>
    </source>
</evidence>
<keyword evidence="9" id="KW-0456">Lyase</keyword>
<feature type="domain" description="D-serine dehydratase-like" evidence="16">
    <location>
        <begin position="1138"/>
        <end position="1247"/>
    </location>
</feature>
<dbReference type="EC" id="4.3.1.18" evidence="12"/>
<dbReference type="InterPro" id="IPR042208">
    <property type="entry name" value="D-ser_dehydrat-like_sf"/>
</dbReference>
<dbReference type="GO" id="GO:0070178">
    <property type="term" value="P:D-serine metabolic process"/>
    <property type="evidence" value="ECO:0007669"/>
    <property type="project" value="UniProtKB-ARBA"/>
</dbReference>
<dbReference type="Gene3D" id="3.20.20.10">
    <property type="entry name" value="Alanine racemase"/>
    <property type="match status" value="1"/>
</dbReference>
<protein>
    <recommendedName>
        <fullName evidence="13">D-serine dehydratase</fullName>
        <ecNumber evidence="12">4.3.1.18</ecNumber>
    </recommendedName>
    <alternativeName>
        <fullName evidence="14">D-serine deaminase</fullName>
    </alternativeName>
</protein>
<keyword evidence="8" id="KW-0663">Pyridoxal phosphate</keyword>
<evidence type="ECO:0000256" key="9">
    <source>
        <dbReference type="ARBA" id="ARBA00023239"/>
    </source>
</evidence>
<evidence type="ECO:0000313" key="18">
    <source>
        <dbReference type="Proteomes" id="UP000653565"/>
    </source>
</evidence>
<evidence type="ECO:0000256" key="11">
    <source>
        <dbReference type="ARBA" id="ARBA00055764"/>
    </source>
</evidence>
<dbReference type="InterPro" id="IPR056884">
    <property type="entry name" value="NPHP3-like_N"/>
</dbReference>
<dbReference type="PROSITE" id="PS50297">
    <property type="entry name" value="ANK_REP_REGION"/>
    <property type="match status" value="2"/>
</dbReference>
<dbReference type="PROSITE" id="PS50088">
    <property type="entry name" value="ANK_REPEAT"/>
    <property type="match status" value="2"/>
</dbReference>